<organism evidence="5 6">
    <name type="scientific">Aquibacillus albus</name>
    <dbReference type="NCBI Taxonomy" id="1168171"/>
    <lineage>
        <taxon>Bacteria</taxon>
        <taxon>Bacillati</taxon>
        <taxon>Bacillota</taxon>
        <taxon>Bacilli</taxon>
        <taxon>Bacillales</taxon>
        <taxon>Bacillaceae</taxon>
        <taxon>Aquibacillus</taxon>
    </lineage>
</organism>
<dbReference type="Gene3D" id="3.10.105.10">
    <property type="entry name" value="Dipeptide-binding Protein, Domain 3"/>
    <property type="match status" value="1"/>
</dbReference>
<feature type="domain" description="WW" evidence="4">
    <location>
        <begin position="420"/>
        <end position="456"/>
    </location>
</feature>
<dbReference type="EMBL" id="JAFBDR010000003">
    <property type="protein sequence ID" value="MBM7570369.1"/>
    <property type="molecule type" value="Genomic_DNA"/>
</dbReference>
<proteinExistence type="predicted"/>
<dbReference type="InterPro" id="IPR000914">
    <property type="entry name" value="SBP_5_dom"/>
</dbReference>
<feature type="signal peptide" evidence="3">
    <location>
        <begin position="1"/>
        <end position="23"/>
    </location>
</feature>
<dbReference type="InterPro" id="IPR030678">
    <property type="entry name" value="Peptide/Ni-bd"/>
</dbReference>
<evidence type="ECO:0000313" key="6">
    <source>
        <dbReference type="Proteomes" id="UP001296943"/>
    </source>
</evidence>
<gene>
    <name evidence="5" type="ORF">JOC48_000847</name>
</gene>
<dbReference type="PIRSF" id="PIRSF002741">
    <property type="entry name" value="MppA"/>
    <property type="match status" value="1"/>
</dbReference>
<dbReference type="InterPro" id="IPR001202">
    <property type="entry name" value="WW_dom"/>
</dbReference>
<dbReference type="PANTHER" id="PTHR30290:SF38">
    <property type="entry name" value="D,D-DIPEPTIDE-BINDING PERIPLASMIC PROTEIN DDPA-RELATED"/>
    <property type="match status" value="1"/>
</dbReference>
<keyword evidence="6" id="KW-1185">Reference proteome</keyword>
<accession>A0ABS2MWU6</accession>
<evidence type="ECO:0000313" key="5">
    <source>
        <dbReference type="EMBL" id="MBM7570369.1"/>
    </source>
</evidence>
<dbReference type="PROSITE" id="PS50020">
    <property type="entry name" value="WW_DOMAIN_2"/>
    <property type="match status" value="1"/>
</dbReference>
<protein>
    <submittedName>
        <fullName evidence="5">Peptide/nickel transport system substrate-binding protein</fullName>
    </submittedName>
</protein>
<feature type="region of interest" description="Disordered" evidence="2">
    <location>
        <begin position="25"/>
        <end position="72"/>
    </location>
</feature>
<dbReference type="RefSeq" id="WP_204497786.1">
    <property type="nucleotide sequence ID" value="NZ_JAFBDR010000003.1"/>
</dbReference>
<feature type="compositionally biased region" description="Acidic residues" evidence="2">
    <location>
        <begin position="31"/>
        <end position="41"/>
    </location>
</feature>
<comment type="caution">
    <text evidence="5">The sequence shown here is derived from an EMBL/GenBank/DDBJ whole genome shotgun (WGS) entry which is preliminary data.</text>
</comment>
<evidence type="ECO:0000256" key="3">
    <source>
        <dbReference type="SAM" id="SignalP"/>
    </source>
</evidence>
<feature type="chain" id="PRO_5045166562" evidence="3">
    <location>
        <begin position="24"/>
        <end position="524"/>
    </location>
</feature>
<reference evidence="5 6" key="1">
    <citation type="submission" date="2021-01" db="EMBL/GenBank/DDBJ databases">
        <title>Genomic Encyclopedia of Type Strains, Phase IV (KMG-IV): sequencing the most valuable type-strain genomes for metagenomic binning, comparative biology and taxonomic classification.</title>
        <authorList>
            <person name="Goeker M."/>
        </authorList>
    </citation>
    <scope>NUCLEOTIDE SEQUENCE [LARGE SCALE GENOMIC DNA]</scope>
    <source>
        <strain evidence="5 6">DSM 23711</strain>
    </source>
</reference>
<name>A0ABS2MWU6_9BACI</name>
<keyword evidence="1 3" id="KW-0732">Signal</keyword>
<dbReference type="Gene3D" id="3.90.76.10">
    <property type="entry name" value="Dipeptide-binding Protein, Domain 1"/>
    <property type="match status" value="1"/>
</dbReference>
<evidence type="ECO:0000256" key="1">
    <source>
        <dbReference type="ARBA" id="ARBA00022729"/>
    </source>
</evidence>
<evidence type="ECO:0000256" key="2">
    <source>
        <dbReference type="SAM" id="MobiDB-lite"/>
    </source>
</evidence>
<dbReference type="SUPFAM" id="SSF53850">
    <property type="entry name" value="Periplasmic binding protein-like II"/>
    <property type="match status" value="1"/>
</dbReference>
<dbReference type="Proteomes" id="UP001296943">
    <property type="component" value="Unassembled WGS sequence"/>
</dbReference>
<dbReference type="PROSITE" id="PS51257">
    <property type="entry name" value="PROKAR_LIPOPROTEIN"/>
    <property type="match status" value="1"/>
</dbReference>
<dbReference type="InterPro" id="IPR039424">
    <property type="entry name" value="SBP_5"/>
</dbReference>
<dbReference type="Gene3D" id="3.40.190.10">
    <property type="entry name" value="Periplasmic binding protein-like II"/>
    <property type="match status" value="1"/>
</dbReference>
<dbReference type="PANTHER" id="PTHR30290">
    <property type="entry name" value="PERIPLASMIC BINDING COMPONENT OF ABC TRANSPORTER"/>
    <property type="match status" value="1"/>
</dbReference>
<sequence length="524" mass="58586">MRKLFLFALLLAFSFLMVACSSASSSTDGNDASEGDSDNQSEDSSSSNSESKDTLVIGLDDDPPQLDPHRSSAAVDRQTFQSLYNKLIDINENLELEPELATDWNISDDGLTYTLTLQEGVTFHDGTDFNAEAVKFNFERMLDPDFASPRASEVNLIEEVNVLGDYEVEIVLSEPFAPFLSVLTDRAGMMVSPTAVEELGDDFANQPVGTGPYEFVERVAQSKIELTRYEGYWREKPAIANVEIRPFPDANVRVTNLVSGELDLLNKIAFKDIEKLKEDPSITLLEKDALGYQGIHLNTEVEPFTNKNIRQAINLAIDREAITRVVFHGGAVPAVSAFAPSSWAAPDFEQPNADVEAAKALVEESGLTDVSFTLKINPKPEEEQMAQMMQAMLSEVGITMEIEMVEFGTMLDQLSTGDFEAVRLGWSGRTDPDGNAYRFFYTDAPNNYTNYSNPEVDGLLDEARTVSVQEERKAMYDQLSEILWDDAPYIFLYHERDYKAMKNYVKGFEHVADTMVRTESVYFE</sequence>
<dbReference type="Pfam" id="PF00496">
    <property type="entry name" value="SBP_bac_5"/>
    <property type="match status" value="1"/>
</dbReference>
<evidence type="ECO:0000259" key="4">
    <source>
        <dbReference type="PROSITE" id="PS50020"/>
    </source>
</evidence>